<keyword evidence="4 8" id="KW-0863">Zinc-finger</keyword>
<accession>A0A9P5MPD1</accession>
<feature type="region of interest" description="Disordered" evidence="9">
    <location>
        <begin position="827"/>
        <end position="906"/>
    </location>
</feature>
<feature type="compositionally biased region" description="Low complexity" evidence="9">
    <location>
        <begin position="203"/>
        <end position="219"/>
    </location>
</feature>
<evidence type="ECO:0000256" key="7">
    <source>
        <dbReference type="ARBA" id="ARBA00023136"/>
    </source>
</evidence>
<feature type="compositionally biased region" description="Low complexity" evidence="9">
    <location>
        <begin position="553"/>
        <end position="563"/>
    </location>
</feature>
<organism evidence="11 12">
    <name type="scientific">Russula ochroleuca</name>
    <dbReference type="NCBI Taxonomy" id="152965"/>
    <lineage>
        <taxon>Eukaryota</taxon>
        <taxon>Fungi</taxon>
        <taxon>Dikarya</taxon>
        <taxon>Basidiomycota</taxon>
        <taxon>Agaricomycotina</taxon>
        <taxon>Agaricomycetes</taxon>
        <taxon>Russulales</taxon>
        <taxon>Russulaceae</taxon>
        <taxon>Russula</taxon>
    </lineage>
</organism>
<feature type="compositionally biased region" description="Low complexity" evidence="9">
    <location>
        <begin position="132"/>
        <end position="148"/>
    </location>
</feature>
<evidence type="ECO:0000313" key="11">
    <source>
        <dbReference type="EMBL" id="KAF8470929.1"/>
    </source>
</evidence>
<feature type="compositionally biased region" description="Low complexity" evidence="9">
    <location>
        <begin position="572"/>
        <end position="581"/>
    </location>
</feature>
<dbReference type="Proteomes" id="UP000759537">
    <property type="component" value="Unassembled WGS sequence"/>
</dbReference>
<feature type="compositionally biased region" description="Basic and acidic residues" evidence="9">
    <location>
        <begin position="853"/>
        <end position="864"/>
    </location>
</feature>
<feature type="region of interest" description="Disordered" evidence="9">
    <location>
        <begin position="413"/>
        <end position="723"/>
    </location>
</feature>
<evidence type="ECO:0000256" key="4">
    <source>
        <dbReference type="ARBA" id="ARBA00022771"/>
    </source>
</evidence>
<feature type="compositionally biased region" description="Polar residues" evidence="9">
    <location>
        <begin position="193"/>
        <end position="202"/>
    </location>
</feature>
<dbReference type="OrthoDB" id="8062037at2759"/>
<feature type="compositionally biased region" description="Basic and acidic residues" evidence="9">
    <location>
        <begin position="238"/>
        <end position="250"/>
    </location>
</feature>
<feature type="compositionally biased region" description="Basic and acidic residues" evidence="9">
    <location>
        <begin position="476"/>
        <end position="492"/>
    </location>
</feature>
<evidence type="ECO:0000256" key="3">
    <source>
        <dbReference type="ARBA" id="ARBA00022723"/>
    </source>
</evidence>
<evidence type="ECO:0000256" key="6">
    <source>
        <dbReference type="ARBA" id="ARBA00022989"/>
    </source>
</evidence>
<keyword evidence="7" id="KW-0472">Membrane</keyword>
<reference evidence="11" key="2">
    <citation type="journal article" date="2020" name="Nat. Commun.">
        <title>Large-scale genome sequencing of mycorrhizal fungi provides insights into the early evolution of symbiotic traits.</title>
        <authorList>
            <person name="Miyauchi S."/>
            <person name="Kiss E."/>
            <person name="Kuo A."/>
            <person name="Drula E."/>
            <person name="Kohler A."/>
            <person name="Sanchez-Garcia M."/>
            <person name="Morin E."/>
            <person name="Andreopoulos B."/>
            <person name="Barry K.W."/>
            <person name="Bonito G."/>
            <person name="Buee M."/>
            <person name="Carver A."/>
            <person name="Chen C."/>
            <person name="Cichocki N."/>
            <person name="Clum A."/>
            <person name="Culley D."/>
            <person name="Crous P.W."/>
            <person name="Fauchery L."/>
            <person name="Girlanda M."/>
            <person name="Hayes R.D."/>
            <person name="Keri Z."/>
            <person name="LaButti K."/>
            <person name="Lipzen A."/>
            <person name="Lombard V."/>
            <person name="Magnuson J."/>
            <person name="Maillard F."/>
            <person name="Murat C."/>
            <person name="Nolan M."/>
            <person name="Ohm R.A."/>
            <person name="Pangilinan J."/>
            <person name="Pereira M.F."/>
            <person name="Perotto S."/>
            <person name="Peter M."/>
            <person name="Pfister S."/>
            <person name="Riley R."/>
            <person name="Sitrit Y."/>
            <person name="Stielow J.B."/>
            <person name="Szollosi G."/>
            <person name="Zifcakova L."/>
            <person name="Stursova M."/>
            <person name="Spatafora J.W."/>
            <person name="Tedersoo L."/>
            <person name="Vaario L.M."/>
            <person name="Yamada A."/>
            <person name="Yan M."/>
            <person name="Wang P."/>
            <person name="Xu J."/>
            <person name="Bruns T."/>
            <person name="Baldrian P."/>
            <person name="Vilgalys R."/>
            <person name="Dunand C."/>
            <person name="Henrissat B."/>
            <person name="Grigoriev I.V."/>
            <person name="Hibbett D."/>
            <person name="Nagy L.G."/>
            <person name="Martin F.M."/>
        </authorList>
    </citation>
    <scope>NUCLEOTIDE SEQUENCE</scope>
    <source>
        <strain evidence="11">Prilba</strain>
    </source>
</reference>
<evidence type="ECO:0000256" key="2">
    <source>
        <dbReference type="ARBA" id="ARBA00022692"/>
    </source>
</evidence>
<proteinExistence type="predicted"/>
<gene>
    <name evidence="11" type="ORF">DFH94DRAFT_204800</name>
</gene>
<keyword evidence="5" id="KW-0862">Zinc</keyword>
<dbReference type="EMBL" id="WHVB01000024">
    <property type="protein sequence ID" value="KAF8470929.1"/>
    <property type="molecule type" value="Genomic_DNA"/>
</dbReference>
<dbReference type="SUPFAM" id="SSF57850">
    <property type="entry name" value="RING/U-box"/>
    <property type="match status" value="1"/>
</dbReference>
<feature type="compositionally biased region" description="Pro residues" evidence="9">
    <location>
        <begin position="260"/>
        <end position="272"/>
    </location>
</feature>
<dbReference type="AlphaFoldDB" id="A0A9P5MPD1"/>
<feature type="compositionally biased region" description="Basic and acidic residues" evidence="9">
    <location>
        <begin position="153"/>
        <end position="163"/>
    </location>
</feature>
<keyword evidence="2" id="KW-0812">Transmembrane</keyword>
<dbReference type="InterPro" id="IPR013083">
    <property type="entry name" value="Znf_RING/FYVE/PHD"/>
</dbReference>
<dbReference type="SMART" id="SM00184">
    <property type="entry name" value="RING"/>
    <property type="match status" value="1"/>
</dbReference>
<feature type="compositionally biased region" description="Basic residues" evidence="9">
    <location>
        <begin position="100"/>
        <end position="111"/>
    </location>
</feature>
<dbReference type="InterPro" id="IPR051653">
    <property type="entry name" value="E3_ligase_sorting_rcpt"/>
</dbReference>
<dbReference type="PANTHER" id="PTHR47168">
    <property type="entry name" value="RING ZINC FINGER DOMAIN SUPERFAMILY PROTEIN-RELATED"/>
    <property type="match status" value="1"/>
</dbReference>
<evidence type="ECO:0000256" key="1">
    <source>
        <dbReference type="ARBA" id="ARBA00004167"/>
    </source>
</evidence>
<keyword evidence="3" id="KW-0479">Metal-binding</keyword>
<keyword evidence="12" id="KW-1185">Reference proteome</keyword>
<dbReference type="CDD" id="cd16454">
    <property type="entry name" value="RING-H2_PA-TM-RING"/>
    <property type="match status" value="1"/>
</dbReference>
<feature type="compositionally biased region" description="Pro residues" evidence="9">
    <location>
        <begin position="511"/>
        <end position="525"/>
    </location>
</feature>
<name>A0A9P5MPD1_9AGAM</name>
<evidence type="ECO:0000256" key="5">
    <source>
        <dbReference type="ARBA" id="ARBA00022833"/>
    </source>
</evidence>
<keyword evidence="6" id="KW-1133">Transmembrane helix</keyword>
<feature type="compositionally biased region" description="Polar residues" evidence="9">
    <location>
        <begin position="447"/>
        <end position="470"/>
    </location>
</feature>
<dbReference type="InterPro" id="IPR001841">
    <property type="entry name" value="Znf_RING"/>
</dbReference>
<dbReference type="PANTHER" id="PTHR47168:SF1">
    <property type="entry name" value="OS02G0798600 PROTEIN"/>
    <property type="match status" value="1"/>
</dbReference>
<dbReference type="FunFam" id="3.30.40.10:FF:000728">
    <property type="entry name" value="Unplaced genomic scaffold supercont1.4, whole genome shotgun sequence"/>
    <property type="match status" value="1"/>
</dbReference>
<feature type="compositionally biased region" description="Low complexity" evidence="9">
    <location>
        <begin position="755"/>
        <end position="765"/>
    </location>
</feature>
<feature type="domain" description="RING-type" evidence="10">
    <location>
        <begin position="989"/>
        <end position="1031"/>
    </location>
</feature>
<feature type="region of interest" description="Disordered" evidence="9">
    <location>
        <begin position="1"/>
        <end position="392"/>
    </location>
</feature>
<evidence type="ECO:0000256" key="8">
    <source>
        <dbReference type="PROSITE-ProRule" id="PRU00175"/>
    </source>
</evidence>
<feature type="compositionally biased region" description="Low complexity" evidence="9">
    <location>
        <begin position="170"/>
        <end position="184"/>
    </location>
</feature>
<feature type="compositionally biased region" description="Acidic residues" evidence="9">
    <location>
        <begin position="660"/>
        <end position="672"/>
    </location>
</feature>
<feature type="compositionally biased region" description="Low complexity" evidence="9">
    <location>
        <begin position="620"/>
        <end position="630"/>
    </location>
</feature>
<sequence>MGQISSRHRPEDPLASQPPPSPAHSSSTRIADHSLLQSTQRPLSSRLHPPHHNPDLDHQPSLPDKRSRRRSFLGTLRSPIRSCFKRTPPNEGGLDSVSNTHKRWTFDRRRRLASEPTRILHDHPEQDESQLSGPSRARIPSAPSSQPSDTTATDEKGKAKEDSSASSTDVPSPASVGPSSSGSSTMDVPQPNFVPQSTATDISSSPSSGPLSPSSSSPPRDLLALNHDPAPLPSTSLDPDHTIERNRDNSDAFNVMERPATPPDPSQAPPLPEARRNFPAAGTLVVVQGVVHTSDVSQPGTSETTEATPRRASSVPPPGDRASRRRFSDLLARPMRSRRSSYAAPDSQFSETSASTENENQEESSPTRETPQDSPTQEELPVPASRPLSLSPTSIDVLGTLLSVATAATAASLVSGSSEPLLNSGLGLPSSPGAQGSQQPLPPPVSDQGQSTITSPVQSQSQSRPLSPTPTAGLASRDRMRNAWAGLRDRLGFRPSSPASSPVSPSAVSPLPDPEPTPSPSPVTPVDPRTQLLADMARAFQMGLEPDEGPGPGSRSGAPSSPAIEVNLSDGQRQQQQAQQQERFPEDSFERFLMDLQIDLRRTLEDGRPETESEQEQEQEVPPVGVDPQPLIYPQEAPLSTHESAAEVVDFSEGLPALPPDDDDLLSQDEEPAIGVDGQVEEDTVAVSPPVPFSQPSQLPSMPPPPTRRTVAGSERRPGGGINWWRMYRFPPMVVPHGMPTPGSSPASPLPPTTAPAASGSTSDSHPSVEAGTPPSEPGSAPTAADTQAPAQDGNMVVPVIVVGLQSVHGYGHTHGHRHAEGRDEHLLQQQQQDAGQDNEHAVLDDTPGEAAESPRDRERERRWSTRAADAFRGLRPVHGSGATGATGRERSGSSGSEGGVTRASDDGHGSTTFFIYVIGGYYPPTHQLVIGTDPLDSFEELAELLGQAKPQTASKEDIDNSGLEVIRVGSLVEYEKVGRVAPMCVDRCLICLEDYNPEEDLRLLSCRHVFHKDCVDRWLETGRNNCPACRTQGVSTPPGPIPVPSSA</sequence>
<feature type="compositionally biased region" description="Basic and acidic residues" evidence="9">
    <location>
        <begin position="583"/>
        <end position="611"/>
    </location>
</feature>
<comment type="subcellular location">
    <subcellularLocation>
        <location evidence="1">Membrane</location>
        <topology evidence="1">Single-pass membrane protein</topology>
    </subcellularLocation>
</comment>
<feature type="compositionally biased region" description="Low complexity" evidence="9">
    <location>
        <begin position="413"/>
        <end position="439"/>
    </location>
</feature>
<feature type="compositionally biased region" description="Low complexity" evidence="9">
    <location>
        <begin position="495"/>
        <end position="510"/>
    </location>
</feature>
<feature type="region of interest" description="Disordered" evidence="9">
    <location>
        <begin position="739"/>
        <end position="789"/>
    </location>
</feature>
<evidence type="ECO:0000313" key="12">
    <source>
        <dbReference type="Proteomes" id="UP000759537"/>
    </source>
</evidence>
<protein>
    <recommendedName>
        <fullName evidence="10">RING-type domain-containing protein</fullName>
    </recommendedName>
</protein>
<reference evidence="11" key="1">
    <citation type="submission" date="2019-10" db="EMBL/GenBank/DDBJ databases">
        <authorList>
            <consortium name="DOE Joint Genome Institute"/>
            <person name="Kuo A."/>
            <person name="Miyauchi S."/>
            <person name="Kiss E."/>
            <person name="Drula E."/>
            <person name="Kohler A."/>
            <person name="Sanchez-Garcia M."/>
            <person name="Andreopoulos B."/>
            <person name="Barry K.W."/>
            <person name="Bonito G."/>
            <person name="Buee M."/>
            <person name="Carver A."/>
            <person name="Chen C."/>
            <person name="Cichocki N."/>
            <person name="Clum A."/>
            <person name="Culley D."/>
            <person name="Crous P.W."/>
            <person name="Fauchery L."/>
            <person name="Girlanda M."/>
            <person name="Hayes R."/>
            <person name="Keri Z."/>
            <person name="LaButti K."/>
            <person name="Lipzen A."/>
            <person name="Lombard V."/>
            <person name="Magnuson J."/>
            <person name="Maillard F."/>
            <person name="Morin E."/>
            <person name="Murat C."/>
            <person name="Nolan M."/>
            <person name="Ohm R."/>
            <person name="Pangilinan J."/>
            <person name="Pereira M."/>
            <person name="Perotto S."/>
            <person name="Peter M."/>
            <person name="Riley R."/>
            <person name="Sitrit Y."/>
            <person name="Stielow B."/>
            <person name="Szollosi G."/>
            <person name="Zifcakova L."/>
            <person name="Stursova M."/>
            <person name="Spatafora J.W."/>
            <person name="Tedersoo L."/>
            <person name="Vaario L.-M."/>
            <person name="Yamada A."/>
            <person name="Yan M."/>
            <person name="Wang P."/>
            <person name="Xu J."/>
            <person name="Bruns T."/>
            <person name="Baldrian P."/>
            <person name="Vilgalys R."/>
            <person name="Henrissat B."/>
            <person name="Grigoriev I.V."/>
            <person name="Hibbett D."/>
            <person name="Nagy L.G."/>
            <person name="Martin F.M."/>
        </authorList>
    </citation>
    <scope>NUCLEOTIDE SEQUENCE</scope>
    <source>
        <strain evidence="11">Prilba</strain>
    </source>
</reference>
<dbReference type="PROSITE" id="PS50089">
    <property type="entry name" value="ZF_RING_2"/>
    <property type="match status" value="1"/>
</dbReference>
<evidence type="ECO:0000256" key="9">
    <source>
        <dbReference type="SAM" id="MobiDB-lite"/>
    </source>
</evidence>
<feature type="compositionally biased region" description="Polar residues" evidence="9">
    <location>
        <begin position="294"/>
        <end position="307"/>
    </location>
</feature>
<dbReference type="Gene3D" id="3.30.40.10">
    <property type="entry name" value="Zinc/RING finger domain, C3HC4 (zinc finger)"/>
    <property type="match status" value="1"/>
</dbReference>
<dbReference type="GO" id="GO:0016020">
    <property type="term" value="C:membrane"/>
    <property type="evidence" value="ECO:0007669"/>
    <property type="project" value="UniProtKB-SubCell"/>
</dbReference>
<dbReference type="Pfam" id="PF13639">
    <property type="entry name" value="zf-RING_2"/>
    <property type="match status" value="1"/>
</dbReference>
<evidence type="ECO:0000259" key="10">
    <source>
        <dbReference type="PROSITE" id="PS50089"/>
    </source>
</evidence>
<comment type="caution">
    <text evidence="11">The sequence shown here is derived from an EMBL/GenBank/DDBJ whole genome shotgun (WGS) entry which is preliminary data.</text>
</comment>
<feature type="compositionally biased region" description="Polar residues" evidence="9">
    <location>
        <begin position="347"/>
        <end position="377"/>
    </location>
</feature>
<dbReference type="GO" id="GO:0008270">
    <property type="term" value="F:zinc ion binding"/>
    <property type="evidence" value="ECO:0007669"/>
    <property type="project" value="UniProtKB-KW"/>
</dbReference>